<evidence type="ECO:0000256" key="1">
    <source>
        <dbReference type="SAM" id="MobiDB-lite"/>
    </source>
</evidence>
<accession>A0ABD2AX58</accession>
<evidence type="ECO:0000313" key="3">
    <source>
        <dbReference type="Proteomes" id="UP001607302"/>
    </source>
</evidence>
<keyword evidence="3" id="KW-1185">Reference proteome</keyword>
<gene>
    <name evidence="2" type="ORF">V1478_007881</name>
</gene>
<name>A0ABD2AX58_VESSQ</name>
<organism evidence="2 3">
    <name type="scientific">Vespula squamosa</name>
    <name type="common">Southern yellow jacket</name>
    <name type="synonym">Wasp</name>
    <dbReference type="NCBI Taxonomy" id="30214"/>
    <lineage>
        <taxon>Eukaryota</taxon>
        <taxon>Metazoa</taxon>
        <taxon>Ecdysozoa</taxon>
        <taxon>Arthropoda</taxon>
        <taxon>Hexapoda</taxon>
        <taxon>Insecta</taxon>
        <taxon>Pterygota</taxon>
        <taxon>Neoptera</taxon>
        <taxon>Endopterygota</taxon>
        <taxon>Hymenoptera</taxon>
        <taxon>Apocrita</taxon>
        <taxon>Aculeata</taxon>
        <taxon>Vespoidea</taxon>
        <taxon>Vespidae</taxon>
        <taxon>Vespinae</taxon>
        <taxon>Vespula</taxon>
    </lineage>
</organism>
<dbReference type="Proteomes" id="UP001607302">
    <property type="component" value="Unassembled WGS sequence"/>
</dbReference>
<feature type="region of interest" description="Disordered" evidence="1">
    <location>
        <begin position="35"/>
        <end position="78"/>
    </location>
</feature>
<dbReference type="AlphaFoldDB" id="A0ABD2AX58"/>
<feature type="region of interest" description="Disordered" evidence="1">
    <location>
        <begin position="1"/>
        <end position="21"/>
    </location>
</feature>
<proteinExistence type="predicted"/>
<dbReference type="EMBL" id="JAUDFV010000138">
    <property type="protein sequence ID" value="KAL2725208.1"/>
    <property type="molecule type" value="Genomic_DNA"/>
</dbReference>
<comment type="caution">
    <text evidence="2">The sequence shown here is derived from an EMBL/GenBank/DDBJ whole genome shotgun (WGS) entry which is preliminary data.</text>
</comment>
<reference evidence="2 3" key="1">
    <citation type="journal article" date="2024" name="Ann. Entomol. Soc. Am.">
        <title>Genomic analyses of the southern and eastern yellowjacket wasps (Hymenoptera: Vespidae) reveal evolutionary signatures of social life.</title>
        <authorList>
            <person name="Catto M.A."/>
            <person name="Caine P.B."/>
            <person name="Orr S.E."/>
            <person name="Hunt B.G."/>
            <person name="Goodisman M.A.D."/>
        </authorList>
    </citation>
    <scope>NUCLEOTIDE SEQUENCE [LARGE SCALE GENOMIC DNA]</scope>
    <source>
        <strain evidence="2">233</strain>
        <tissue evidence="2">Head and thorax</tissue>
    </source>
</reference>
<protein>
    <submittedName>
        <fullName evidence="2">Uncharacterized protein</fullName>
    </submittedName>
</protein>
<sequence length="113" mass="13194">MRSDAGLSESEDAILTRSANPSTLTWAHVVPTQRKPELISSKGEETEKELNGEKERVKKKERERDRDRQTEREGKGEEIKSLFDSWQRMYHTMYAYVKFNPRNELADAFEEAS</sequence>
<evidence type="ECO:0000313" key="2">
    <source>
        <dbReference type="EMBL" id="KAL2725208.1"/>
    </source>
</evidence>